<dbReference type="InterPro" id="IPR012349">
    <property type="entry name" value="Split_barrel_FMN-bd"/>
</dbReference>
<feature type="signal peptide" evidence="1">
    <location>
        <begin position="1"/>
        <end position="18"/>
    </location>
</feature>
<accession>A0AAJ5Z8H0</accession>
<dbReference type="Pfam" id="PF13883">
    <property type="entry name" value="CREG_beta-barrel"/>
    <property type="match status" value="1"/>
</dbReference>
<dbReference type="AlphaFoldDB" id="A0AAJ5Z8H0"/>
<dbReference type="SUPFAM" id="SSF50475">
    <property type="entry name" value="FMN-binding split barrel"/>
    <property type="match status" value="1"/>
</dbReference>
<feature type="chain" id="PRO_5042580651" description="CREG-like beta-barrel domain-containing protein" evidence="1">
    <location>
        <begin position="19"/>
        <end position="237"/>
    </location>
</feature>
<dbReference type="EMBL" id="CP119921">
    <property type="protein sequence ID" value="WFD17151.1"/>
    <property type="molecule type" value="Genomic_DNA"/>
</dbReference>
<keyword evidence="4" id="KW-1185">Reference proteome</keyword>
<sequence length="237" mass="26364">MHVLVFVWALSVAICAFCMENKKQVALQARTLLLDDTTYFVGALGTVKDDATALVAYEYFAPCFDSQNEKSTSNPGDLLFLALPASEQWRLTLRPNTTATLAIASSPDMNTVDVRHGHISPAGRLHWPENRPEWRRGMTSKGRMTMYGHMHLVTHSESIDTLGNCFVAHHPDAAAWVPGSPKSPHIAKWVRFSPAEIHYVGGFGDEHFIGSVDMDLYRSVKPALDEHRAPGLYMQTN</sequence>
<gene>
    <name evidence="3" type="ORF">MARU1_003199</name>
</gene>
<proteinExistence type="predicted"/>
<dbReference type="PANTHER" id="PTHR37273">
    <property type="entry name" value="CHROMOSOME 8, WHOLE GENOME SHOTGUN SEQUENCE"/>
    <property type="match status" value="1"/>
</dbReference>
<dbReference type="Proteomes" id="UP001217582">
    <property type="component" value="Chromosome 6"/>
</dbReference>
<feature type="domain" description="CREG-like beta-barrel" evidence="2">
    <location>
        <begin position="22"/>
        <end position="217"/>
    </location>
</feature>
<organism evidence="3 4">
    <name type="scientific">Malassezia arunalokei</name>
    <dbReference type="NCBI Taxonomy" id="1514897"/>
    <lineage>
        <taxon>Eukaryota</taxon>
        <taxon>Fungi</taxon>
        <taxon>Dikarya</taxon>
        <taxon>Basidiomycota</taxon>
        <taxon>Ustilaginomycotina</taxon>
        <taxon>Malasseziomycetes</taxon>
        <taxon>Malasseziales</taxon>
        <taxon>Malasseziaceae</taxon>
        <taxon>Malassezia</taxon>
    </lineage>
</organism>
<dbReference type="InterPro" id="IPR055343">
    <property type="entry name" value="CREG_beta-barrel"/>
</dbReference>
<name>A0AAJ5Z8H0_9BASI</name>
<evidence type="ECO:0000313" key="3">
    <source>
        <dbReference type="EMBL" id="WFD17151.1"/>
    </source>
</evidence>
<evidence type="ECO:0000259" key="2">
    <source>
        <dbReference type="Pfam" id="PF13883"/>
    </source>
</evidence>
<dbReference type="PANTHER" id="PTHR37273:SF1">
    <property type="entry name" value="ADL397C-AP"/>
    <property type="match status" value="1"/>
</dbReference>
<keyword evidence="1" id="KW-0732">Signal</keyword>
<dbReference type="Gene3D" id="2.30.110.10">
    <property type="entry name" value="Electron Transport, Fmn-binding Protein, Chain A"/>
    <property type="match status" value="1"/>
</dbReference>
<evidence type="ECO:0000256" key="1">
    <source>
        <dbReference type="SAM" id="SignalP"/>
    </source>
</evidence>
<reference evidence="3 4" key="1">
    <citation type="submission" date="2023-03" db="EMBL/GenBank/DDBJ databases">
        <title>Mating type loci evolution in Malassezia.</title>
        <authorList>
            <person name="Coelho M.A."/>
        </authorList>
    </citation>
    <scope>NUCLEOTIDE SEQUENCE [LARGE SCALE GENOMIC DNA]</scope>
    <source>
        <strain evidence="3 4">CBS 13387</strain>
    </source>
</reference>
<protein>
    <recommendedName>
        <fullName evidence="2">CREG-like beta-barrel domain-containing protein</fullName>
    </recommendedName>
</protein>
<evidence type="ECO:0000313" key="4">
    <source>
        <dbReference type="Proteomes" id="UP001217582"/>
    </source>
</evidence>